<evidence type="ECO:0000313" key="2">
    <source>
        <dbReference type="Proteomes" id="UP000887578"/>
    </source>
</evidence>
<organism evidence="2 3">
    <name type="scientific">Panagrolaimus davidi</name>
    <dbReference type="NCBI Taxonomy" id="227884"/>
    <lineage>
        <taxon>Eukaryota</taxon>
        <taxon>Metazoa</taxon>
        <taxon>Ecdysozoa</taxon>
        <taxon>Nematoda</taxon>
        <taxon>Chromadorea</taxon>
        <taxon>Rhabditida</taxon>
        <taxon>Tylenchina</taxon>
        <taxon>Panagrolaimomorpha</taxon>
        <taxon>Panagrolaimoidea</taxon>
        <taxon>Panagrolaimidae</taxon>
        <taxon>Panagrolaimus</taxon>
    </lineage>
</organism>
<proteinExistence type="predicted"/>
<evidence type="ECO:0000313" key="3">
    <source>
        <dbReference type="WBParaSite" id="PDA_v2.g12914.t1"/>
    </source>
</evidence>
<dbReference type="AlphaFoldDB" id="A0A914P4V9"/>
<keyword evidence="2" id="KW-1185">Reference proteome</keyword>
<dbReference type="WBParaSite" id="PDA_v2.g12914.t1">
    <property type="protein sequence ID" value="PDA_v2.g12914.t1"/>
    <property type="gene ID" value="PDA_v2.g12914"/>
</dbReference>
<sequence>MAETGESEALITEIIKTIKEYTKKDINNLEEVKAEFKENLKTHRPIKLCDYEFGFSHTGKKNNYIIIKEENDKSKVRQFLKQKDYWYCSKRTYVAHKCISPSLRIKYDILFAPLNHAKECMPKEYSFAMKVQRLLKEGKIKEAKGLTISKKRLSNNTSNQSLSTSILSTTDIENESILDLIDEISENADSNISSLELSQTQFPDLTGNEKESGRSSVKTEIDNDDYEETEFER</sequence>
<protein>
    <submittedName>
        <fullName evidence="3">Uncharacterized protein</fullName>
    </submittedName>
</protein>
<feature type="compositionally biased region" description="Acidic residues" evidence="1">
    <location>
        <begin position="222"/>
        <end position="233"/>
    </location>
</feature>
<feature type="compositionally biased region" description="Basic and acidic residues" evidence="1">
    <location>
        <begin position="207"/>
        <end position="221"/>
    </location>
</feature>
<dbReference type="Proteomes" id="UP000887578">
    <property type="component" value="Unplaced"/>
</dbReference>
<name>A0A914P4V9_9BILA</name>
<feature type="region of interest" description="Disordered" evidence="1">
    <location>
        <begin position="197"/>
        <end position="233"/>
    </location>
</feature>
<reference evidence="3" key="1">
    <citation type="submission" date="2022-11" db="UniProtKB">
        <authorList>
            <consortium name="WormBaseParasite"/>
        </authorList>
    </citation>
    <scope>IDENTIFICATION</scope>
</reference>
<accession>A0A914P4V9</accession>
<evidence type="ECO:0000256" key="1">
    <source>
        <dbReference type="SAM" id="MobiDB-lite"/>
    </source>
</evidence>